<dbReference type="AlphaFoldDB" id="A0A699IVC7"/>
<accession>A0A699IVC7</accession>
<gene>
    <name evidence="2" type="ORF">Tci_560761</name>
</gene>
<dbReference type="EMBL" id="BKCJ010337592">
    <property type="protein sequence ID" value="GEZ88788.1"/>
    <property type="molecule type" value="Genomic_DNA"/>
</dbReference>
<feature type="compositionally biased region" description="Basic and acidic residues" evidence="1">
    <location>
        <begin position="8"/>
        <end position="22"/>
    </location>
</feature>
<feature type="compositionally biased region" description="Basic and acidic residues" evidence="1">
    <location>
        <begin position="35"/>
        <end position="49"/>
    </location>
</feature>
<evidence type="ECO:0000256" key="1">
    <source>
        <dbReference type="SAM" id="MobiDB-lite"/>
    </source>
</evidence>
<sequence length="204" mass="22083">NNDGDAAFDGKEHDFDAKKLESEVSVSPSSSAQSRKQDDKTKKEARGKSPVESFTGYINLSAEFEDCSDNNINEVNTVSTIVPTVGQNSPNSTNTFSATGLSNADASPTYRISSFIDASQLHDDLDMPQLEDITYSDDEDDVGAEAGFSNLETSIIVSHILTTRVHKGHPVSQIIGELSLTTQTRSMTRVVKDQGGISQKFNDD</sequence>
<reference evidence="2" key="1">
    <citation type="journal article" date="2019" name="Sci. Rep.">
        <title>Draft genome of Tanacetum cinerariifolium, the natural source of mosquito coil.</title>
        <authorList>
            <person name="Yamashiro T."/>
            <person name="Shiraishi A."/>
            <person name="Satake H."/>
            <person name="Nakayama K."/>
        </authorList>
    </citation>
    <scope>NUCLEOTIDE SEQUENCE</scope>
</reference>
<protein>
    <submittedName>
        <fullName evidence="2">Uncharacterized protein</fullName>
    </submittedName>
</protein>
<proteinExistence type="predicted"/>
<name>A0A699IVC7_TANCI</name>
<feature type="region of interest" description="Disordered" evidence="1">
    <location>
        <begin position="1"/>
        <end position="51"/>
    </location>
</feature>
<comment type="caution">
    <text evidence="2">The sequence shown here is derived from an EMBL/GenBank/DDBJ whole genome shotgun (WGS) entry which is preliminary data.</text>
</comment>
<organism evidence="2">
    <name type="scientific">Tanacetum cinerariifolium</name>
    <name type="common">Dalmatian daisy</name>
    <name type="synonym">Chrysanthemum cinerariifolium</name>
    <dbReference type="NCBI Taxonomy" id="118510"/>
    <lineage>
        <taxon>Eukaryota</taxon>
        <taxon>Viridiplantae</taxon>
        <taxon>Streptophyta</taxon>
        <taxon>Embryophyta</taxon>
        <taxon>Tracheophyta</taxon>
        <taxon>Spermatophyta</taxon>
        <taxon>Magnoliopsida</taxon>
        <taxon>eudicotyledons</taxon>
        <taxon>Gunneridae</taxon>
        <taxon>Pentapetalae</taxon>
        <taxon>asterids</taxon>
        <taxon>campanulids</taxon>
        <taxon>Asterales</taxon>
        <taxon>Asteraceae</taxon>
        <taxon>Asteroideae</taxon>
        <taxon>Anthemideae</taxon>
        <taxon>Anthemidinae</taxon>
        <taxon>Tanacetum</taxon>
    </lineage>
</organism>
<feature type="non-terminal residue" evidence="2">
    <location>
        <position position="1"/>
    </location>
</feature>
<evidence type="ECO:0000313" key="2">
    <source>
        <dbReference type="EMBL" id="GEZ88788.1"/>
    </source>
</evidence>